<protein>
    <submittedName>
        <fullName evidence="1">Uncharacterized conserved protein, DUF2336 family</fullName>
    </submittedName>
</protein>
<comment type="caution">
    <text evidence="1">The sequence shown here is derived from an EMBL/GenBank/DDBJ whole genome shotgun (WGS) entry which is preliminary data.</text>
</comment>
<name>A0A8G2BFF9_9PROT</name>
<accession>A0A8G2BFF9</accession>
<dbReference type="InterPro" id="IPR011989">
    <property type="entry name" value="ARM-like"/>
</dbReference>
<proteinExistence type="predicted"/>
<dbReference type="InterPro" id="IPR016024">
    <property type="entry name" value="ARM-type_fold"/>
</dbReference>
<dbReference type="SUPFAM" id="SSF48371">
    <property type="entry name" value="ARM repeat"/>
    <property type="match status" value="1"/>
</dbReference>
<reference evidence="1 2" key="1">
    <citation type="submission" date="2016-10" db="EMBL/GenBank/DDBJ databases">
        <authorList>
            <person name="Varghese N."/>
            <person name="Submissions S."/>
        </authorList>
    </citation>
    <scope>NUCLEOTIDE SEQUENCE [LARGE SCALE GENOMIC DNA]</scope>
    <source>
        <strain evidence="1 2">DSM 18839</strain>
    </source>
</reference>
<dbReference type="RefSeq" id="WP_038015186.1">
    <property type="nucleotide sequence ID" value="NZ_FNBW01000003.1"/>
</dbReference>
<evidence type="ECO:0000313" key="1">
    <source>
        <dbReference type="EMBL" id="SDF38587.1"/>
    </source>
</evidence>
<keyword evidence="2" id="KW-1185">Reference proteome</keyword>
<gene>
    <name evidence="1" type="ORF">SAMN05660686_01112</name>
</gene>
<dbReference type="EMBL" id="FNBW01000003">
    <property type="protein sequence ID" value="SDF38587.1"/>
    <property type="molecule type" value="Genomic_DNA"/>
</dbReference>
<dbReference type="OrthoDB" id="7888976at2"/>
<evidence type="ECO:0000313" key="2">
    <source>
        <dbReference type="Proteomes" id="UP000198615"/>
    </source>
</evidence>
<dbReference type="Gene3D" id="1.25.10.10">
    <property type="entry name" value="Leucine-rich Repeat Variant"/>
    <property type="match status" value="1"/>
</dbReference>
<dbReference type="InterPro" id="IPR019285">
    <property type="entry name" value="DUF2336"/>
</dbReference>
<dbReference type="Proteomes" id="UP000198615">
    <property type="component" value="Unassembled WGS sequence"/>
</dbReference>
<organism evidence="1 2">
    <name type="scientific">Thalassobaculum litoreum DSM 18839</name>
    <dbReference type="NCBI Taxonomy" id="1123362"/>
    <lineage>
        <taxon>Bacteria</taxon>
        <taxon>Pseudomonadati</taxon>
        <taxon>Pseudomonadota</taxon>
        <taxon>Alphaproteobacteria</taxon>
        <taxon>Rhodospirillales</taxon>
        <taxon>Thalassobaculaceae</taxon>
        <taxon>Thalassobaculum</taxon>
    </lineage>
</organism>
<dbReference type="AlphaFoldDB" id="A0A8G2BFF9"/>
<dbReference type="Pfam" id="PF10098">
    <property type="entry name" value="DUF2336"/>
    <property type="match status" value="1"/>
</dbReference>
<sequence length="411" mass="44080">MTKPTPRRRSDDQTADKQTLAQSMEIARTGTVPERCTLAARSDVPPELLFFLAEDADPAVRRVVAANINTPRQADDFLAQDDDEAVRCAVAEKIGVLAPDVIDERRGPQRLLTINMLEALALDAAVKVRARLAESIKDVDSAPPEVITGVIEVLARDAAIEVAGPVLEHSSLLSDDFLVDVINEPSHTGSVSAISRRQGVSSKVTDAIATSGDDAAIAVLLGNESAQIREETLDRLIESAPPKPSWHAPLVSRPKLAGRQIGKLSEFVANALVEQLSKRSDLDPETSKHLQTVMAQRLEEGGGQSQGGGLSEDDLAQAVASGRRAKVISSLAVRTGYKEPIVHSILNSGSAKAVTALSWKAGLSMGFAEQLQQRLAYIADRDMLRGQRGSYPLSEEDMLWQLGMFDGGQSA</sequence>